<evidence type="ECO:0000313" key="2">
    <source>
        <dbReference type="EMBL" id="KTR07224.1"/>
    </source>
</evidence>
<reference evidence="2 3" key="1">
    <citation type="journal article" date="2016" name="Front. Microbiol.">
        <title>Genomic Resource of Rice Seed Associated Bacteria.</title>
        <authorList>
            <person name="Midha S."/>
            <person name="Bansal K."/>
            <person name="Sharma S."/>
            <person name="Kumar N."/>
            <person name="Patil P.P."/>
            <person name="Chaudhry V."/>
            <person name="Patil P.B."/>
        </authorList>
    </citation>
    <scope>NUCLEOTIDE SEQUENCE [LARGE SCALE GENOMIC DNA]</scope>
    <source>
        <strain evidence="2 3">NS184</strain>
    </source>
</reference>
<comment type="caution">
    <text evidence="2">The sequence shown here is derived from an EMBL/GenBank/DDBJ whole genome shotgun (WGS) entry which is preliminary data.</text>
</comment>
<dbReference type="EMBL" id="LDQC01000042">
    <property type="protein sequence ID" value="KTR07224.1"/>
    <property type="molecule type" value="Genomic_DNA"/>
</dbReference>
<protein>
    <submittedName>
        <fullName evidence="2">Uncharacterized protein</fullName>
    </submittedName>
</protein>
<proteinExistence type="predicted"/>
<gene>
    <name evidence="2" type="ORF">NS184_08060</name>
</gene>
<name>A0A175RWA7_9MICO</name>
<evidence type="ECO:0000256" key="1">
    <source>
        <dbReference type="SAM" id="MobiDB-lite"/>
    </source>
</evidence>
<sequence>MIGILRARTASPQSRSQPNRQQSRAPTDPRAGGQLPVQVYLVEPAEIHFFRPTSYVDMLPV</sequence>
<dbReference type="Proteomes" id="UP000078252">
    <property type="component" value="Unassembled WGS sequence"/>
</dbReference>
<organism evidence="2 3">
    <name type="scientific">Curtobacterium luteum</name>
    <dbReference type="NCBI Taxonomy" id="33881"/>
    <lineage>
        <taxon>Bacteria</taxon>
        <taxon>Bacillati</taxon>
        <taxon>Actinomycetota</taxon>
        <taxon>Actinomycetes</taxon>
        <taxon>Micrococcales</taxon>
        <taxon>Microbacteriaceae</taxon>
        <taxon>Curtobacterium</taxon>
    </lineage>
</organism>
<feature type="region of interest" description="Disordered" evidence="1">
    <location>
        <begin position="1"/>
        <end position="34"/>
    </location>
</feature>
<accession>A0A175RWA7</accession>
<feature type="compositionally biased region" description="Low complexity" evidence="1">
    <location>
        <begin position="10"/>
        <end position="26"/>
    </location>
</feature>
<evidence type="ECO:0000313" key="3">
    <source>
        <dbReference type="Proteomes" id="UP000078252"/>
    </source>
</evidence>
<dbReference type="AlphaFoldDB" id="A0A175RWA7"/>
<dbReference type="PATRIC" id="fig|33881.3.peg.1935"/>